<proteinExistence type="predicted"/>
<evidence type="ECO:0000313" key="3">
    <source>
        <dbReference type="Proteomes" id="UP000244896"/>
    </source>
</evidence>
<accession>A0A2U8E0W2</accession>
<dbReference type="InterPro" id="IPR053136">
    <property type="entry name" value="UTP_pyrophosphatase-like"/>
</dbReference>
<dbReference type="Gene3D" id="3.30.2010.10">
    <property type="entry name" value="Metalloproteases ('zincins'), catalytic domain"/>
    <property type="match status" value="1"/>
</dbReference>
<evidence type="ECO:0000313" key="2">
    <source>
        <dbReference type="EMBL" id="AWI08451.1"/>
    </source>
</evidence>
<dbReference type="PANTHER" id="PTHR30399">
    <property type="entry name" value="UNCHARACTERIZED PROTEIN YGJP"/>
    <property type="match status" value="1"/>
</dbReference>
<protein>
    <recommendedName>
        <fullName evidence="1">YgjP-like metallopeptidase domain-containing protein</fullName>
    </recommendedName>
</protein>
<dbReference type="RefSeq" id="WP_108824259.1">
    <property type="nucleotide sequence ID" value="NZ_CP023004.1"/>
</dbReference>
<dbReference type="PANTHER" id="PTHR30399:SF1">
    <property type="entry name" value="UTP PYROPHOSPHATASE"/>
    <property type="match status" value="1"/>
</dbReference>
<keyword evidence="3" id="KW-1185">Reference proteome</keyword>
<dbReference type="CDD" id="cd07344">
    <property type="entry name" value="M48_yhfN_like"/>
    <property type="match status" value="1"/>
</dbReference>
<dbReference type="OrthoDB" id="9811177at2"/>
<dbReference type="Pfam" id="PF01863">
    <property type="entry name" value="YgjP-like"/>
    <property type="match status" value="1"/>
</dbReference>
<name>A0A2U8E0W2_9BACT</name>
<evidence type="ECO:0000259" key="1">
    <source>
        <dbReference type="Pfam" id="PF01863"/>
    </source>
</evidence>
<organism evidence="2 3">
    <name type="scientific">Ereboglobus luteus</name>
    <dbReference type="NCBI Taxonomy" id="1796921"/>
    <lineage>
        <taxon>Bacteria</taxon>
        <taxon>Pseudomonadati</taxon>
        <taxon>Verrucomicrobiota</taxon>
        <taxon>Opitutia</taxon>
        <taxon>Opitutales</taxon>
        <taxon>Opitutaceae</taxon>
        <taxon>Ereboglobus</taxon>
    </lineage>
</organism>
<sequence length="266" mass="29906">MPPEIQLDLFGLFTPASGVHKSPPDGPAPSSFGDTDVSSEIVYVRSPRARHYRLTLRRDGSAVVTIPSRGSEREARRFAADHADWLARARARQEKKPRAATTWGVGTRILWRGEMTAIRVAPGSAAERPAVALDANNSGAPDTFRVASLTSDLRPTLEAHFLRIAKVELPARTWELAAETRVPVTRVTVRNQRTRWGSCTADGIISLNWRLVQAPIFVRDYIIYHELMHLREMNHSARFWARVAEVCPWWQDAERWIKQNGGLLGL</sequence>
<dbReference type="KEGG" id="elut:CKA38_03575"/>
<feature type="domain" description="YgjP-like metallopeptidase" evidence="1">
    <location>
        <begin position="50"/>
        <end position="260"/>
    </location>
</feature>
<gene>
    <name evidence="2" type="ORF">CKA38_03575</name>
</gene>
<dbReference type="EMBL" id="CP023004">
    <property type="protein sequence ID" value="AWI08451.1"/>
    <property type="molecule type" value="Genomic_DNA"/>
</dbReference>
<dbReference type="Proteomes" id="UP000244896">
    <property type="component" value="Chromosome"/>
</dbReference>
<dbReference type="InterPro" id="IPR002725">
    <property type="entry name" value="YgjP-like_metallopeptidase"/>
</dbReference>
<reference evidence="2 3" key="1">
    <citation type="journal article" date="2018" name="Syst. Appl. Microbiol.">
        <title>Ereboglobus luteus gen. nov. sp. nov. from cockroach guts, and new insights into the oxygen relationship of the genera Opitutus and Didymococcus (Verrucomicrobia: Opitutaceae).</title>
        <authorList>
            <person name="Tegtmeier D."/>
            <person name="Belitz A."/>
            <person name="Radek R."/>
            <person name="Heimerl T."/>
            <person name="Brune A."/>
        </authorList>
    </citation>
    <scope>NUCLEOTIDE SEQUENCE [LARGE SCALE GENOMIC DNA]</scope>
    <source>
        <strain evidence="2 3">Ho45</strain>
    </source>
</reference>
<dbReference type="AlphaFoldDB" id="A0A2U8E0W2"/>